<gene>
    <name evidence="3" type="ORF">GCM10010507_39460</name>
</gene>
<evidence type="ECO:0000256" key="1">
    <source>
        <dbReference type="SAM" id="MobiDB-lite"/>
    </source>
</evidence>
<name>A0A918WLV9_STRCJ</name>
<dbReference type="EMBL" id="BMVB01000013">
    <property type="protein sequence ID" value="GHC58790.1"/>
    <property type="molecule type" value="Genomic_DNA"/>
</dbReference>
<evidence type="ECO:0000313" key="4">
    <source>
        <dbReference type="Proteomes" id="UP000646244"/>
    </source>
</evidence>
<dbReference type="RefSeq" id="WP_190111164.1">
    <property type="nucleotide sequence ID" value="NZ_BMVB01000013.1"/>
</dbReference>
<evidence type="ECO:0000313" key="3">
    <source>
        <dbReference type="EMBL" id="GHC58790.1"/>
    </source>
</evidence>
<proteinExistence type="predicted"/>
<reference evidence="3" key="2">
    <citation type="submission" date="2020-09" db="EMBL/GenBank/DDBJ databases">
        <authorList>
            <person name="Sun Q."/>
            <person name="Ohkuma M."/>
        </authorList>
    </citation>
    <scope>NUCLEOTIDE SEQUENCE</scope>
    <source>
        <strain evidence="3">JCM 4633</strain>
    </source>
</reference>
<comment type="caution">
    <text evidence="3">The sequence shown here is derived from an EMBL/GenBank/DDBJ whole genome shotgun (WGS) entry which is preliminary data.</text>
</comment>
<reference evidence="3" key="1">
    <citation type="journal article" date="2014" name="Int. J. Syst. Evol. Microbiol.">
        <title>Complete genome sequence of Corynebacterium casei LMG S-19264T (=DSM 44701T), isolated from a smear-ripened cheese.</title>
        <authorList>
            <consortium name="US DOE Joint Genome Institute (JGI-PGF)"/>
            <person name="Walter F."/>
            <person name="Albersmeier A."/>
            <person name="Kalinowski J."/>
            <person name="Ruckert C."/>
        </authorList>
    </citation>
    <scope>NUCLEOTIDE SEQUENCE</scope>
    <source>
        <strain evidence="3">JCM 4633</strain>
    </source>
</reference>
<feature type="compositionally biased region" description="Basic and acidic residues" evidence="1">
    <location>
        <begin position="28"/>
        <end position="38"/>
    </location>
</feature>
<dbReference type="Proteomes" id="UP000646244">
    <property type="component" value="Unassembled WGS sequence"/>
</dbReference>
<accession>A0A918WLV9</accession>
<sequence>MTDQRNDDKGGMFIGRMTGGAAASGKGARAEDRSERTGRPAGDGQAAPVVVPEGLRMPGEGGMAVLDMSGGAAAAGEDAEAVDASRQLLEVTPELLAAVGELRLDLPRFARTEQLDALDAELTGLEEDARARGRTRSGRLTRLRELLTGGATAVGGLASAVAVVQAISSLTG</sequence>
<keyword evidence="2" id="KW-0472">Membrane</keyword>
<keyword evidence="2" id="KW-0812">Transmembrane</keyword>
<keyword evidence="2" id="KW-1133">Transmembrane helix</keyword>
<feature type="region of interest" description="Disordered" evidence="1">
    <location>
        <begin position="1"/>
        <end position="48"/>
    </location>
</feature>
<dbReference type="AlphaFoldDB" id="A0A918WLV9"/>
<protein>
    <submittedName>
        <fullName evidence="3">Uncharacterized protein</fullName>
    </submittedName>
</protein>
<feature type="compositionally biased region" description="Basic and acidic residues" evidence="1">
    <location>
        <begin position="1"/>
        <end position="10"/>
    </location>
</feature>
<evidence type="ECO:0000256" key="2">
    <source>
        <dbReference type="SAM" id="Phobius"/>
    </source>
</evidence>
<feature type="transmembrane region" description="Helical" evidence="2">
    <location>
        <begin position="146"/>
        <end position="167"/>
    </location>
</feature>
<organism evidence="3 4">
    <name type="scientific">Streptomyces cinnamoneus</name>
    <name type="common">Streptoverticillium cinnamoneum</name>
    <dbReference type="NCBI Taxonomy" id="53446"/>
    <lineage>
        <taxon>Bacteria</taxon>
        <taxon>Bacillati</taxon>
        <taxon>Actinomycetota</taxon>
        <taxon>Actinomycetes</taxon>
        <taxon>Kitasatosporales</taxon>
        <taxon>Streptomycetaceae</taxon>
        <taxon>Streptomyces</taxon>
        <taxon>Streptomyces cinnamoneus group</taxon>
    </lineage>
</organism>